<dbReference type="EMBL" id="CAKKLH010000235">
    <property type="protein sequence ID" value="CAH0106856.1"/>
    <property type="molecule type" value="Genomic_DNA"/>
</dbReference>
<comment type="caution">
    <text evidence="2">The sequence shown here is derived from an EMBL/GenBank/DDBJ whole genome shotgun (WGS) entry which is preliminary data.</text>
</comment>
<accession>A0A8J2RQQ4</accession>
<feature type="transmembrane region" description="Helical" evidence="1">
    <location>
        <begin position="34"/>
        <end position="54"/>
    </location>
</feature>
<evidence type="ECO:0000313" key="2">
    <source>
        <dbReference type="EMBL" id="CAH0106856.1"/>
    </source>
</evidence>
<dbReference type="AlphaFoldDB" id="A0A8J2RQQ4"/>
<protein>
    <submittedName>
        <fullName evidence="2">Uncharacterized protein</fullName>
    </submittedName>
</protein>
<keyword evidence="1" id="KW-0812">Transmembrane</keyword>
<dbReference type="OrthoDB" id="8168818at2759"/>
<dbReference type="Proteomes" id="UP000789390">
    <property type="component" value="Unassembled WGS sequence"/>
</dbReference>
<keyword evidence="1" id="KW-1133">Transmembrane helix</keyword>
<keyword evidence="3" id="KW-1185">Reference proteome</keyword>
<feature type="transmembrane region" description="Helical" evidence="1">
    <location>
        <begin position="98"/>
        <end position="118"/>
    </location>
</feature>
<sequence>MSWDNGLFRPGFPKTESFENPYNTQRLVGDFTPFYITIAICTVFFAIILILNIICCCSERYKSYWQDPHTGNRWILSIWVTSPKYQPPLDLCFKMFHVYWPASAALALFVVIVIVLILRFSDKWCGARHSTLPTVGAYESTEDMEMVAYDHSVHTEKEFAV</sequence>
<organism evidence="2 3">
    <name type="scientific">Daphnia galeata</name>
    <dbReference type="NCBI Taxonomy" id="27404"/>
    <lineage>
        <taxon>Eukaryota</taxon>
        <taxon>Metazoa</taxon>
        <taxon>Ecdysozoa</taxon>
        <taxon>Arthropoda</taxon>
        <taxon>Crustacea</taxon>
        <taxon>Branchiopoda</taxon>
        <taxon>Diplostraca</taxon>
        <taxon>Cladocera</taxon>
        <taxon>Anomopoda</taxon>
        <taxon>Daphniidae</taxon>
        <taxon>Daphnia</taxon>
    </lineage>
</organism>
<name>A0A8J2RQQ4_9CRUS</name>
<keyword evidence="1" id="KW-0472">Membrane</keyword>
<proteinExistence type="predicted"/>
<reference evidence="2" key="1">
    <citation type="submission" date="2021-11" db="EMBL/GenBank/DDBJ databases">
        <authorList>
            <person name="Schell T."/>
        </authorList>
    </citation>
    <scope>NUCLEOTIDE SEQUENCE</scope>
    <source>
        <strain evidence="2">M5</strain>
    </source>
</reference>
<gene>
    <name evidence="2" type="ORF">DGAL_LOCUS10018</name>
</gene>
<evidence type="ECO:0000313" key="3">
    <source>
        <dbReference type="Proteomes" id="UP000789390"/>
    </source>
</evidence>
<evidence type="ECO:0000256" key="1">
    <source>
        <dbReference type="SAM" id="Phobius"/>
    </source>
</evidence>